<gene>
    <name evidence="1" type="ORF">J2Z76_001725</name>
</gene>
<evidence type="ECO:0000313" key="1">
    <source>
        <dbReference type="EMBL" id="MBP1925864.1"/>
    </source>
</evidence>
<proteinExistence type="predicted"/>
<dbReference type="EMBL" id="JAGGKS010000004">
    <property type="protein sequence ID" value="MBP1925864.1"/>
    <property type="molecule type" value="Genomic_DNA"/>
</dbReference>
<evidence type="ECO:0008006" key="3">
    <source>
        <dbReference type="Google" id="ProtNLM"/>
    </source>
</evidence>
<name>A0ABS4GDV7_9FIRM</name>
<sequence length="64" mass="7351">MEKNQYMCSIAEGTIIFNMGRDKLYQLARTNQIPCFVKIGAITKINIPLMKEFLDNAAREGRQL</sequence>
<keyword evidence="2" id="KW-1185">Reference proteome</keyword>
<organism evidence="1 2">
    <name type="scientific">Sedimentibacter acidaminivorans</name>
    <dbReference type="NCBI Taxonomy" id="913099"/>
    <lineage>
        <taxon>Bacteria</taxon>
        <taxon>Bacillati</taxon>
        <taxon>Bacillota</taxon>
        <taxon>Tissierellia</taxon>
        <taxon>Sedimentibacter</taxon>
    </lineage>
</organism>
<comment type="caution">
    <text evidence="1">The sequence shown here is derived from an EMBL/GenBank/DDBJ whole genome shotgun (WGS) entry which is preliminary data.</text>
</comment>
<dbReference type="RefSeq" id="WP_209511598.1">
    <property type="nucleotide sequence ID" value="NZ_JAGGKS010000004.1"/>
</dbReference>
<protein>
    <recommendedName>
        <fullName evidence="3">Helix-turn-helix domain-containing protein</fullName>
    </recommendedName>
</protein>
<dbReference type="Proteomes" id="UP001519342">
    <property type="component" value="Unassembled WGS sequence"/>
</dbReference>
<reference evidence="1 2" key="1">
    <citation type="submission" date="2021-03" db="EMBL/GenBank/DDBJ databases">
        <title>Genomic Encyclopedia of Type Strains, Phase IV (KMG-IV): sequencing the most valuable type-strain genomes for metagenomic binning, comparative biology and taxonomic classification.</title>
        <authorList>
            <person name="Goeker M."/>
        </authorList>
    </citation>
    <scope>NUCLEOTIDE SEQUENCE [LARGE SCALE GENOMIC DNA]</scope>
    <source>
        <strain evidence="1 2">DSM 24004</strain>
    </source>
</reference>
<accession>A0ABS4GDV7</accession>
<evidence type="ECO:0000313" key="2">
    <source>
        <dbReference type="Proteomes" id="UP001519342"/>
    </source>
</evidence>